<reference evidence="2" key="1">
    <citation type="submission" date="2016-05" db="EMBL/GenBank/DDBJ databases">
        <authorList>
            <person name="Naeem Raeece"/>
        </authorList>
    </citation>
    <scope>NUCLEOTIDE SEQUENCE [LARGE SCALE GENOMIC DNA]</scope>
</reference>
<dbReference type="InterPro" id="IPR008780">
    <property type="entry name" value="Plasmodium_Vir"/>
</dbReference>
<dbReference type="EMBL" id="FLQU01000196">
    <property type="protein sequence ID" value="SBS82028.1"/>
    <property type="molecule type" value="Genomic_DNA"/>
</dbReference>
<dbReference type="AlphaFoldDB" id="A0A1A8VRT8"/>
<dbReference type="Pfam" id="PF05795">
    <property type="entry name" value="Plasmodium_Vir"/>
    <property type="match status" value="1"/>
</dbReference>
<protein>
    <submittedName>
        <fullName evidence="1">PIR Superfamily Protein</fullName>
    </submittedName>
</protein>
<dbReference type="Proteomes" id="UP000078560">
    <property type="component" value="Unassembled WGS sequence"/>
</dbReference>
<proteinExistence type="predicted"/>
<evidence type="ECO:0000313" key="2">
    <source>
        <dbReference type="Proteomes" id="UP000078560"/>
    </source>
</evidence>
<name>A0A1A8VRT8_PLAOA</name>
<gene>
    <name evidence="1" type="ORF">POVCU2_0013450</name>
</gene>
<accession>A0A1A8VRT8</accession>
<sequence length="343" mass="40203">MTDKSYYEDDDLRFLPSIRNYKHLDTYGYDVLGNSVSCGVIKTELINYLGIEKLCKEVTGILEQFNTSYIISLFNNDYCTVFNYWMYYHLYNNLTQKNNSQDVSSFIVKLLNSRENYKDDDKCKIDTELNAKDYFTKTKMLYDYALDYESIKSNVEIPGAQCTKKYNDYIQKHSSNYNTVIAECKTEANTPYCKLLKKIKRELSPLKACRQKSSILSHVSEEETMQTFPGVLSERGHENEIEERREPGDPGLLYLQPEAHTYGTSNSSTIMSIIFPFLGIFFIFFILYRFTPIGSLLNNYFLKKKNFRTYVNEEGSEQILEDTYESMNRNMEYGTHHIGYHSY</sequence>
<organism evidence="1 2">
    <name type="scientific">Plasmodium ovale curtisi</name>
    <dbReference type="NCBI Taxonomy" id="864141"/>
    <lineage>
        <taxon>Eukaryota</taxon>
        <taxon>Sar</taxon>
        <taxon>Alveolata</taxon>
        <taxon>Apicomplexa</taxon>
        <taxon>Aconoidasida</taxon>
        <taxon>Haemosporida</taxon>
        <taxon>Plasmodiidae</taxon>
        <taxon>Plasmodium</taxon>
        <taxon>Plasmodium (Plasmodium)</taxon>
    </lineage>
</organism>
<evidence type="ECO:0000313" key="1">
    <source>
        <dbReference type="EMBL" id="SBS82028.1"/>
    </source>
</evidence>